<dbReference type="EMBL" id="JBBKAI010000002">
    <property type="protein sequence ID" value="MEJ8655262.1"/>
    <property type="molecule type" value="Genomic_DNA"/>
</dbReference>
<evidence type="ECO:0000313" key="1">
    <source>
        <dbReference type="EMBL" id="MEJ8655262.1"/>
    </source>
</evidence>
<comment type="caution">
    <text evidence="1">The sequence shown here is derived from an EMBL/GenBank/DDBJ whole genome shotgun (WGS) entry which is preliminary data.</text>
</comment>
<gene>
    <name evidence="1" type="ORF">WKI58_01765</name>
</gene>
<dbReference type="Proteomes" id="UP001375539">
    <property type="component" value="Unassembled WGS sequence"/>
</dbReference>
<protein>
    <submittedName>
        <fullName evidence="1">CBS domain-containing protein</fullName>
    </submittedName>
</protein>
<organism evidence="1 2">
    <name type="scientific">Streptomyces pratisoli</name>
    <dbReference type="NCBI Taxonomy" id="3139917"/>
    <lineage>
        <taxon>Bacteria</taxon>
        <taxon>Bacillati</taxon>
        <taxon>Actinomycetota</taxon>
        <taxon>Actinomycetes</taxon>
        <taxon>Kitasatosporales</taxon>
        <taxon>Streptomycetaceae</taxon>
        <taxon>Streptomyces</taxon>
    </lineage>
</organism>
<reference evidence="1" key="1">
    <citation type="submission" date="2024-03" db="EMBL/GenBank/DDBJ databases">
        <title>Novel Streptomyces species of biotechnological and ecological value are a feature of Machair soil.</title>
        <authorList>
            <person name="Prole J.R."/>
            <person name="Goodfellow M."/>
            <person name="Allenby N."/>
            <person name="Ward A.C."/>
        </authorList>
    </citation>
    <scope>NUCLEOTIDE SEQUENCE</scope>
    <source>
        <strain evidence="1">MS1.AVA.4</strain>
    </source>
</reference>
<keyword evidence="2" id="KW-1185">Reference proteome</keyword>
<sequence>MADSPHTVDDVMTTTVVAVAPDARFKEIVATLERWKVTAVPVLEREGRVVGVVSEADLLSREETRDRRPGMIDQLPPLDEDGARDVTAESLMTAPAVTVRSGASLPHAARVMARHGVKRLPVVDDAGVIQGIVSRADLLKVFLRTDADIAAEVRKEVVDPLFPLSARDIRVEVADGVVTLSGAVHDDRLVPTAARLAYAVEGVVGVSCELIGPAHIHPHGDER</sequence>
<proteinExistence type="predicted"/>
<name>A0ACC6QBR6_9ACTN</name>
<accession>A0ACC6QBR6</accession>
<evidence type="ECO:0000313" key="2">
    <source>
        <dbReference type="Proteomes" id="UP001375539"/>
    </source>
</evidence>